<sequence length="69" mass="7786">MDWDGTVVDNGRRRFDALRQAFLPYGHKAEEDWYTARAGLPVVVTVESVERGKPAPDVYLEAARQTPPL</sequence>
<protein>
    <recommendedName>
        <fullName evidence="3">HAD family hydrolase</fullName>
    </recommendedName>
</protein>
<dbReference type="RefSeq" id="WP_189872307.1">
    <property type="nucleotide sequence ID" value="NZ_BMWA01000010.1"/>
</dbReference>
<accession>A0ABW2ED88</accession>
<dbReference type="InterPro" id="IPR036412">
    <property type="entry name" value="HAD-like_sf"/>
</dbReference>
<evidence type="ECO:0000313" key="2">
    <source>
        <dbReference type="Proteomes" id="UP001596409"/>
    </source>
</evidence>
<keyword evidence="2" id="KW-1185">Reference proteome</keyword>
<gene>
    <name evidence="1" type="ORF">ACFQMH_34720</name>
</gene>
<name>A0ABW2ED88_9ACTN</name>
<reference evidence="2" key="1">
    <citation type="journal article" date="2019" name="Int. J. Syst. Evol. Microbiol.">
        <title>The Global Catalogue of Microorganisms (GCM) 10K type strain sequencing project: providing services to taxonomists for standard genome sequencing and annotation.</title>
        <authorList>
            <consortium name="The Broad Institute Genomics Platform"/>
            <consortium name="The Broad Institute Genome Sequencing Center for Infectious Disease"/>
            <person name="Wu L."/>
            <person name="Ma J."/>
        </authorList>
    </citation>
    <scope>NUCLEOTIDE SEQUENCE [LARGE SCALE GENOMIC DNA]</scope>
    <source>
        <strain evidence="2">JCM 4855</strain>
    </source>
</reference>
<dbReference type="EMBL" id="JBHSYM010000081">
    <property type="protein sequence ID" value="MFC7016752.1"/>
    <property type="molecule type" value="Genomic_DNA"/>
</dbReference>
<organism evidence="1 2">
    <name type="scientific">Streptomyces viridiviolaceus</name>
    <dbReference type="NCBI Taxonomy" id="68282"/>
    <lineage>
        <taxon>Bacteria</taxon>
        <taxon>Bacillati</taxon>
        <taxon>Actinomycetota</taxon>
        <taxon>Actinomycetes</taxon>
        <taxon>Kitasatosporales</taxon>
        <taxon>Streptomycetaceae</taxon>
        <taxon>Streptomyces</taxon>
    </lineage>
</organism>
<proteinExistence type="predicted"/>
<evidence type="ECO:0008006" key="3">
    <source>
        <dbReference type="Google" id="ProtNLM"/>
    </source>
</evidence>
<evidence type="ECO:0000313" key="1">
    <source>
        <dbReference type="EMBL" id="MFC7016752.1"/>
    </source>
</evidence>
<dbReference type="SUPFAM" id="SSF56784">
    <property type="entry name" value="HAD-like"/>
    <property type="match status" value="1"/>
</dbReference>
<dbReference type="Gene3D" id="3.40.50.1000">
    <property type="entry name" value="HAD superfamily/HAD-like"/>
    <property type="match status" value="1"/>
</dbReference>
<comment type="caution">
    <text evidence="1">The sequence shown here is derived from an EMBL/GenBank/DDBJ whole genome shotgun (WGS) entry which is preliminary data.</text>
</comment>
<dbReference type="InterPro" id="IPR023214">
    <property type="entry name" value="HAD_sf"/>
</dbReference>
<dbReference type="Proteomes" id="UP001596409">
    <property type="component" value="Unassembled WGS sequence"/>
</dbReference>